<feature type="region of interest" description="Disordered" evidence="2">
    <location>
        <begin position="1"/>
        <end position="34"/>
    </location>
</feature>
<comment type="caution">
    <text evidence="4">The sequence shown here is derived from an EMBL/GenBank/DDBJ whole genome shotgun (WGS) entry which is preliminary data.</text>
</comment>
<organism evidence="4 5">
    <name type="scientific">Ditylenchus destructor</name>
    <dbReference type="NCBI Taxonomy" id="166010"/>
    <lineage>
        <taxon>Eukaryota</taxon>
        <taxon>Metazoa</taxon>
        <taxon>Ecdysozoa</taxon>
        <taxon>Nematoda</taxon>
        <taxon>Chromadorea</taxon>
        <taxon>Rhabditida</taxon>
        <taxon>Tylenchina</taxon>
        <taxon>Tylenchomorpha</taxon>
        <taxon>Sphaerularioidea</taxon>
        <taxon>Anguinidae</taxon>
        <taxon>Anguininae</taxon>
        <taxon>Ditylenchus</taxon>
    </lineage>
</organism>
<keyword evidence="5" id="KW-1185">Reference proteome</keyword>
<name>A0AAD4MHH7_9BILA</name>
<gene>
    <name evidence="4" type="ORF">DdX_20261</name>
</gene>
<feature type="compositionally biased region" description="Polar residues" evidence="2">
    <location>
        <begin position="19"/>
        <end position="28"/>
    </location>
</feature>
<keyword evidence="3" id="KW-0472">Membrane</keyword>
<evidence type="ECO:0000313" key="4">
    <source>
        <dbReference type="EMBL" id="KAI1694182.1"/>
    </source>
</evidence>
<feature type="coiled-coil region" evidence="1">
    <location>
        <begin position="107"/>
        <end position="236"/>
    </location>
</feature>
<evidence type="ECO:0000313" key="5">
    <source>
        <dbReference type="Proteomes" id="UP001201812"/>
    </source>
</evidence>
<dbReference type="EMBL" id="JAKKPZ010000543">
    <property type="protein sequence ID" value="KAI1694182.1"/>
    <property type="molecule type" value="Genomic_DNA"/>
</dbReference>
<sequence length="267" mass="30341">MDDSVTGIQPTDPNENDTNRPAEQNNASDEYEDTSPILDSCMSVALKLDDSAHLEQAFWKIYKNDGKMEERSDQICSTSSRLSVEKNISEMHKCLEKENSSGLTHYKASTLRVIEDLQNNLDAEIKERRKAGSELKLVQGNLEGMLRKNASTQRAMEDLRNRLDAESDYNAKAENALKRNLYELAHYKASTQQIIEELRKSLDAETKERRKAESELKLAEGNLEGLRRDKTKAENELKRPFEVGWLSITLIVLALLCLNCCFHGCVQ</sequence>
<proteinExistence type="predicted"/>
<keyword evidence="3" id="KW-0812">Transmembrane</keyword>
<evidence type="ECO:0000256" key="3">
    <source>
        <dbReference type="SAM" id="Phobius"/>
    </source>
</evidence>
<accession>A0AAD4MHH7</accession>
<dbReference type="Proteomes" id="UP001201812">
    <property type="component" value="Unassembled WGS sequence"/>
</dbReference>
<feature type="transmembrane region" description="Helical" evidence="3">
    <location>
        <begin position="243"/>
        <end position="266"/>
    </location>
</feature>
<protein>
    <submittedName>
        <fullName evidence="4">Uncharacterized protein</fullName>
    </submittedName>
</protein>
<dbReference type="AlphaFoldDB" id="A0AAD4MHH7"/>
<reference evidence="4" key="1">
    <citation type="submission" date="2022-01" db="EMBL/GenBank/DDBJ databases">
        <title>Genome Sequence Resource for Two Populations of Ditylenchus destructor, the Migratory Endoparasitic Phytonematode.</title>
        <authorList>
            <person name="Zhang H."/>
            <person name="Lin R."/>
            <person name="Xie B."/>
        </authorList>
    </citation>
    <scope>NUCLEOTIDE SEQUENCE</scope>
    <source>
        <strain evidence="4">BazhouSP</strain>
    </source>
</reference>
<evidence type="ECO:0000256" key="2">
    <source>
        <dbReference type="SAM" id="MobiDB-lite"/>
    </source>
</evidence>
<keyword evidence="1" id="KW-0175">Coiled coil</keyword>
<feature type="compositionally biased region" description="Polar residues" evidence="2">
    <location>
        <begin position="1"/>
        <end position="13"/>
    </location>
</feature>
<keyword evidence="3" id="KW-1133">Transmembrane helix</keyword>
<evidence type="ECO:0000256" key="1">
    <source>
        <dbReference type="SAM" id="Coils"/>
    </source>
</evidence>